<keyword evidence="2" id="KW-1185">Reference proteome</keyword>
<dbReference type="RefSeq" id="XP_043009718.1">
    <property type="nucleotide sequence ID" value="XM_043151638.1"/>
</dbReference>
<dbReference type="AlphaFoldDB" id="A0A9P7S171"/>
<name>A0A9P7S171_9AGAR</name>
<evidence type="ECO:0000313" key="1">
    <source>
        <dbReference type="EMBL" id="KAG7093248.1"/>
    </source>
</evidence>
<proteinExistence type="predicted"/>
<gene>
    <name evidence="1" type="ORF">E1B28_006934</name>
</gene>
<dbReference type="KEGG" id="more:E1B28_006934"/>
<organism evidence="1 2">
    <name type="scientific">Marasmius oreades</name>
    <name type="common">fairy-ring Marasmius</name>
    <dbReference type="NCBI Taxonomy" id="181124"/>
    <lineage>
        <taxon>Eukaryota</taxon>
        <taxon>Fungi</taxon>
        <taxon>Dikarya</taxon>
        <taxon>Basidiomycota</taxon>
        <taxon>Agaricomycotina</taxon>
        <taxon>Agaricomycetes</taxon>
        <taxon>Agaricomycetidae</taxon>
        <taxon>Agaricales</taxon>
        <taxon>Marasmiineae</taxon>
        <taxon>Marasmiaceae</taxon>
        <taxon>Marasmius</taxon>
    </lineage>
</organism>
<protein>
    <submittedName>
        <fullName evidence="1">Uncharacterized protein</fullName>
    </submittedName>
</protein>
<dbReference type="EMBL" id="CM032184">
    <property type="protein sequence ID" value="KAG7093248.1"/>
    <property type="molecule type" value="Genomic_DNA"/>
</dbReference>
<dbReference type="GeneID" id="66076010"/>
<dbReference type="Proteomes" id="UP001049176">
    <property type="component" value="Chromosome 4"/>
</dbReference>
<comment type="caution">
    <text evidence="1">The sequence shown here is derived from an EMBL/GenBank/DDBJ whole genome shotgun (WGS) entry which is preliminary data.</text>
</comment>
<sequence>MERGSNMEHIAIVACVCLGRNGGQADGRALLPVDSLAATGVSRHHRPRGVHDPRSRKFSLARSQEGHTWNNTLFTEFPSLPVTALTNAPHFSYLVTRRFCMEWRPPLHKSATNTVASPCGVCGFRGTDGTLDEL</sequence>
<reference evidence="1" key="1">
    <citation type="journal article" date="2021" name="Genome Biol. Evol.">
        <title>The assembled and annotated genome of the fairy-ring fungus Marasmius oreades.</title>
        <authorList>
            <person name="Hiltunen M."/>
            <person name="Ament-Velasquez S.L."/>
            <person name="Johannesson H."/>
        </authorList>
    </citation>
    <scope>NUCLEOTIDE SEQUENCE</scope>
    <source>
        <strain evidence="1">03SP1</strain>
    </source>
</reference>
<evidence type="ECO:0000313" key="2">
    <source>
        <dbReference type="Proteomes" id="UP001049176"/>
    </source>
</evidence>
<accession>A0A9P7S171</accession>